<dbReference type="AlphaFoldDB" id="A0A9X2MSW7"/>
<dbReference type="InterPro" id="IPR050249">
    <property type="entry name" value="Pseudomonas-type_ThrB"/>
</dbReference>
<dbReference type="Gene3D" id="3.90.1200.10">
    <property type="match status" value="1"/>
</dbReference>
<reference evidence="3" key="1">
    <citation type="submission" date="2022-08" db="EMBL/GenBank/DDBJ databases">
        <title>The genomic sequence of strain Paenibacillus sp. SCIV0701.</title>
        <authorList>
            <person name="Zhao H."/>
        </authorList>
    </citation>
    <scope>NUCLEOTIDE SEQUENCE</scope>
    <source>
        <strain evidence="3">SCIV0701</strain>
    </source>
</reference>
<accession>A0A9X2MSW7</accession>
<proteinExistence type="inferred from homology"/>
<organism evidence="3 4">
    <name type="scientific">Paenibacillus soyae</name>
    <dbReference type="NCBI Taxonomy" id="2969249"/>
    <lineage>
        <taxon>Bacteria</taxon>
        <taxon>Bacillati</taxon>
        <taxon>Bacillota</taxon>
        <taxon>Bacilli</taxon>
        <taxon>Bacillales</taxon>
        <taxon>Paenibacillaceae</taxon>
        <taxon>Paenibacillus</taxon>
    </lineage>
</organism>
<dbReference type="InterPro" id="IPR002575">
    <property type="entry name" value="Aminoglycoside_PTrfase"/>
</dbReference>
<dbReference type="Gene3D" id="3.30.200.20">
    <property type="entry name" value="Phosphorylase Kinase, domain 1"/>
    <property type="match status" value="1"/>
</dbReference>
<dbReference type="InterPro" id="IPR011009">
    <property type="entry name" value="Kinase-like_dom_sf"/>
</dbReference>
<gene>
    <name evidence="3" type="ORF">NQZ67_15280</name>
</gene>
<dbReference type="EMBL" id="JANIPJ010000010">
    <property type="protein sequence ID" value="MCR2805248.1"/>
    <property type="molecule type" value="Genomic_DNA"/>
</dbReference>
<evidence type="ECO:0000259" key="2">
    <source>
        <dbReference type="Pfam" id="PF01636"/>
    </source>
</evidence>
<name>A0A9X2MSW7_9BACL</name>
<evidence type="ECO:0000256" key="1">
    <source>
        <dbReference type="ARBA" id="ARBA00038240"/>
    </source>
</evidence>
<sequence>MDTVISEEAILQDLVNSFQQCFGMKVLDAVPIRRGWLNLKWKLTTDAGAYLLKQYNRTRYRLYKPEELHLAFSAQTRLHRDGLPVPRPLTCQHRVLLESDGGERFMAMEYCQGLTIQPGRANLRQMYDLGRSTGRMHRLLNDGTLGGKGSPQFVPPSREDRLEHWKSMLRQAEECGKAPLLDDIELQLKATEEINEELFEIIETGWAHRDLWSDNLLFHEDRLSAILDFDRLNYDYPLLDAARAVMSCAFDDRLDVSLVSAFSEGYREEQTVDQGYLANSLQLLWYMESAWWIHADMDKHSAPPARFAKEMNWLANNYRSLRDLLGHL</sequence>
<keyword evidence="4" id="KW-1185">Reference proteome</keyword>
<dbReference type="GO" id="GO:0019202">
    <property type="term" value="F:amino acid kinase activity"/>
    <property type="evidence" value="ECO:0007669"/>
    <property type="project" value="TreeGrafter"/>
</dbReference>
<evidence type="ECO:0000313" key="3">
    <source>
        <dbReference type="EMBL" id="MCR2805248.1"/>
    </source>
</evidence>
<dbReference type="PANTHER" id="PTHR21064">
    <property type="entry name" value="AMINOGLYCOSIDE PHOSPHOTRANSFERASE DOMAIN-CONTAINING PROTEIN-RELATED"/>
    <property type="match status" value="1"/>
</dbReference>
<dbReference type="PANTHER" id="PTHR21064:SF6">
    <property type="entry name" value="AMINOGLYCOSIDE PHOSPHOTRANSFERASE DOMAIN-CONTAINING PROTEIN"/>
    <property type="match status" value="1"/>
</dbReference>
<dbReference type="Proteomes" id="UP001141950">
    <property type="component" value="Unassembled WGS sequence"/>
</dbReference>
<feature type="domain" description="Aminoglycoside phosphotransferase" evidence="2">
    <location>
        <begin position="29"/>
        <end position="267"/>
    </location>
</feature>
<comment type="similarity">
    <text evidence="1">Belongs to the pseudomonas-type ThrB family.</text>
</comment>
<evidence type="ECO:0000313" key="4">
    <source>
        <dbReference type="Proteomes" id="UP001141950"/>
    </source>
</evidence>
<dbReference type="Pfam" id="PF01636">
    <property type="entry name" value="APH"/>
    <property type="match status" value="1"/>
</dbReference>
<protein>
    <submittedName>
        <fullName evidence="3">Phosphotransferase</fullName>
    </submittedName>
</protein>
<dbReference type="RefSeq" id="WP_257447466.1">
    <property type="nucleotide sequence ID" value="NZ_JANIPJ010000010.1"/>
</dbReference>
<dbReference type="SUPFAM" id="SSF56112">
    <property type="entry name" value="Protein kinase-like (PK-like)"/>
    <property type="match status" value="1"/>
</dbReference>
<comment type="caution">
    <text evidence="3">The sequence shown here is derived from an EMBL/GenBank/DDBJ whole genome shotgun (WGS) entry which is preliminary data.</text>
</comment>